<dbReference type="EMBL" id="JAEPQZ010000007">
    <property type="protein sequence ID" value="KAG2179041.1"/>
    <property type="molecule type" value="Genomic_DNA"/>
</dbReference>
<organism evidence="2 3">
    <name type="scientific">Mortierella isabellina</name>
    <name type="common">Filamentous fungus</name>
    <name type="synonym">Umbelopsis isabellina</name>
    <dbReference type="NCBI Taxonomy" id="91625"/>
    <lineage>
        <taxon>Eukaryota</taxon>
        <taxon>Fungi</taxon>
        <taxon>Fungi incertae sedis</taxon>
        <taxon>Mucoromycota</taxon>
        <taxon>Mucoromycotina</taxon>
        <taxon>Umbelopsidomycetes</taxon>
        <taxon>Umbelopsidales</taxon>
        <taxon>Umbelopsidaceae</taxon>
        <taxon>Umbelopsis</taxon>
    </lineage>
</organism>
<gene>
    <name evidence="2" type="ORF">INT43_001890</name>
</gene>
<feature type="region of interest" description="Disordered" evidence="1">
    <location>
        <begin position="584"/>
        <end position="626"/>
    </location>
</feature>
<feature type="region of interest" description="Disordered" evidence="1">
    <location>
        <begin position="1169"/>
        <end position="1223"/>
    </location>
</feature>
<sequence>MSKSPIVRRADMAVNPSFPTVRDRPRTYSKPLPPLPAENYVSVMDSKKQRGHIFRTPSAALLLPLDTRSVEHARVIMRRSFDQLQLPRHPWEKVVSDILSSITSQYPHVIGLVDSPLLHKLRQSDITTDNEKNANDDHMAAKKAVYCITVEMTCPGQPSASGFFPDQFSGKPLLQLPSYYSSEIEKDHGNFQLVGGTVSLHGDNLDVLRDVAQVLGIMMFTLYNLTLDACVLRDHRITRPGSSKQKTSISHNGSDSKTAPQPSKTNEGKADSFGLTGLLGWIRPNNAKPKKNSVRKLIERFSGDKPKSTEIKQRGSVDGKVDRRTSLTPKATPFLESGPLTKEALDLSNFLHGRNGRESQGLLNELGIPLSAMHHFSNLIKSMSQAVLSSTPGIVYPPPRLIVRLHEDEEAINSIGAEAWICLRPNNAAIIRTLNGFRATELQRFVETPVRGRISRKSTARTGDTWSTTSNATSNTSIPQSITAYSTLRNPKLALDANLELSYLSLSTDSIQSVFNHQNIAISFSSFCTGKTMIRCEGPSLYVIDFYRYSSGYHPAGDKPLGEVILNWCSEACKSTVYSNEGQSSVRQSNSDFDVNSAGPEKNPKSTNGSRSKEDQPSQQRGSGCPKCPKPIQDHIFTFCHGNSRITAVIGLDRTYQVTDGESREENHTFTTDSSNLDIVMWNACKICHEQMKPLSMSLPTYKYSFGKYLELLLYDYDFLPPKTMCKHATQKESILNCFQHKGVIVQFGYEDIELFEMRVPRLQVVIPENSSAETSDKDDQESGADTPVHTKDVTLELTACEENLLQAEGEVDSFFAAVARHIKLLQKYLIAEEKLERQSATFFLGSSKSQVLRGELDQLVQIFDDEKLILLRELDKLVGDEMNDFNRWFSIKVKSILESLHLWQQTNCPELDAKCVWDPMPDWMKSTAVHLFPGSSIPVREDEPSSIIAHTLSSRDYQEELEQKPIVTSSLNSSTSSSAAALFTESPEAKTPRQMSSEYLAKPQSEKLSDKEGSTRKMTEPVHRELLDGFYSTVGRETVALSTTLANVTAPASLRATLLETIRDMNVTERLGSRMSTIGQLQNITSERDLQLLSDKLVASSQQNTLLPNGMDNKALKTMEADVAKGVKDVSHKVLDIAPQLSPPAAARGMPKRSNSLITEVKVTSVIKEPPLNRKTSSKDQGSVKSTDSSLESKGGSHLSPHIKHSKFHGIEDDAAFAPYNR</sequence>
<feature type="region of interest" description="Disordered" evidence="1">
    <location>
        <begin position="240"/>
        <end position="270"/>
    </location>
</feature>
<feature type="region of interest" description="Disordered" evidence="1">
    <location>
        <begin position="305"/>
        <end position="335"/>
    </location>
</feature>
<feature type="compositionally biased region" description="Basic and acidic residues" evidence="1">
    <location>
        <begin position="305"/>
        <end position="325"/>
    </location>
</feature>
<evidence type="ECO:0000313" key="2">
    <source>
        <dbReference type="EMBL" id="KAG2179041.1"/>
    </source>
</evidence>
<protein>
    <submittedName>
        <fullName evidence="2">Uncharacterized protein</fullName>
    </submittedName>
</protein>
<dbReference type="AlphaFoldDB" id="A0A8H7PTN5"/>
<dbReference type="OrthoDB" id="158357at2759"/>
<keyword evidence="3" id="KW-1185">Reference proteome</keyword>
<dbReference type="PANTHER" id="PTHR45748:SF7">
    <property type="entry name" value="1-PHOSPHATIDYLINOSITOL 3-PHOSPHATE 5-KINASE-RELATED"/>
    <property type="match status" value="1"/>
</dbReference>
<feature type="compositionally biased region" description="Basic and acidic residues" evidence="1">
    <location>
        <begin position="1005"/>
        <end position="1019"/>
    </location>
</feature>
<feature type="region of interest" description="Disordered" evidence="1">
    <location>
        <begin position="979"/>
        <end position="1019"/>
    </location>
</feature>
<name>A0A8H7PTN5_MORIS</name>
<reference evidence="2" key="1">
    <citation type="submission" date="2020-12" db="EMBL/GenBank/DDBJ databases">
        <title>Metabolic potential, ecology and presence of endohyphal bacteria is reflected in genomic diversity of Mucoromycotina.</title>
        <authorList>
            <person name="Muszewska A."/>
            <person name="Okrasinska A."/>
            <person name="Steczkiewicz K."/>
            <person name="Drgas O."/>
            <person name="Orlowska M."/>
            <person name="Perlinska-Lenart U."/>
            <person name="Aleksandrzak-Piekarczyk T."/>
            <person name="Szatraj K."/>
            <person name="Zielenkiewicz U."/>
            <person name="Pilsyk S."/>
            <person name="Malc E."/>
            <person name="Mieczkowski P."/>
            <person name="Kruszewska J.S."/>
            <person name="Biernat P."/>
            <person name="Pawlowska J."/>
        </authorList>
    </citation>
    <scope>NUCLEOTIDE SEQUENCE</scope>
    <source>
        <strain evidence="2">WA0000067209</strain>
    </source>
</reference>
<feature type="region of interest" description="Disordered" evidence="1">
    <location>
        <begin position="456"/>
        <end position="475"/>
    </location>
</feature>
<dbReference type="PANTHER" id="PTHR45748">
    <property type="entry name" value="1-PHOSPHATIDYLINOSITOL 3-PHOSPHATE 5-KINASE-RELATED"/>
    <property type="match status" value="1"/>
</dbReference>
<comment type="caution">
    <text evidence="2">The sequence shown here is derived from an EMBL/GenBank/DDBJ whole genome shotgun (WGS) entry which is preliminary data.</text>
</comment>
<feature type="compositionally biased region" description="Polar residues" evidence="1">
    <location>
        <begin position="1180"/>
        <end position="1193"/>
    </location>
</feature>
<feature type="region of interest" description="Disordered" evidence="1">
    <location>
        <begin position="770"/>
        <end position="789"/>
    </location>
</feature>
<proteinExistence type="predicted"/>
<evidence type="ECO:0000313" key="3">
    <source>
        <dbReference type="Proteomes" id="UP000654370"/>
    </source>
</evidence>
<feature type="compositionally biased region" description="Polar residues" evidence="1">
    <location>
        <begin position="584"/>
        <end position="594"/>
    </location>
</feature>
<accession>A0A8H7PTN5</accession>
<dbReference type="Proteomes" id="UP000654370">
    <property type="component" value="Unassembled WGS sequence"/>
</dbReference>
<evidence type="ECO:0000256" key="1">
    <source>
        <dbReference type="SAM" id="MobiDB-lite"/>
    </source>
</evidence>
<feature type="compositionally biased region" description="Polar residues" evidence="1">
    <location>
        <begin position="240"/>
        <end position="265"/>
    </location>
</feature>